<feature type="region of interest" description="Disordered" evidence="1">
    <location>
        <begin position="33"/>
        <end position="54"/>
    </location>
</feature>
<organism evidence="3">
    <name type="scientific">Anopheles braziliensis</name>
    <dbReference type="NCBI Taxonomy" id="58242"/>
    <lineage>
        <taxon>Eukaryota</taxon>
        <taxon>Metazoa</taxon>
        <taxon>Ecdysozoa</taxon>
        <taxon>Arthropoda</taxon>
        <taxon>Hexapoda</taxon>
        <taxon>Insecta</taxon>
        <taxon>Pterygota</taxon>
        <taxon>Neoptera</taxon>
        <taxon>Endopterygota</taxon>
        <taxon>Diptera</taxon>
        <taxon>Nematocera</taxon>
        <taxon>Culicoidea</taxon>
        <taxon>Culicidae</taxon>
        <taxon>Anophelinae</taxon>
        <taxon>Anopheles</taxon>
    </lineage>
</organism>
<accession>A0A2M3ZNU3</accession>
<keyword evidence="2" id="KW-0732">Signal</keyword>
<dbReference type="EMBL" id="GGFM01009422">
    <property type="protein sequence ID" value="MBW30173.1"/>
    <property type="molecule type" value="Transcribed_RNA"/>
</dbReference>
<evidence type="ECO:0000256" key="1">
    <source>
        <dbReference type="SAM" id="MobiDB-lite"/>
    </source>
</evidence>
<evidence type="ECO:0000313" key="3">
    <source>
        <dbReference type="EMBL" id="MBW30173.1"/>
    </source>
</evidence>
<dbReference type="AlphaFoldDB" id="A0A2M3ZNU3"/>
<sequence length="113" mass="12864">MCVKWFALAARALLLKANASLQIVSPQHRWPLDDKSSANLRHQPPPHRTICVQASREPRERVEVNLSKSKRYVPQPYRLNHHWVSAISVAKVVSPFHVARITILTSPENSDGR</sequence>
<proteinExistence type="predicted"/>
<protein>
    <submittedName>
        <fullName evidence="3">Putative secreted peptide</fullName>
    </submittedName>
</protein>
<reference evidence="3" key="1">
    <citation type="submission" date="2018-01" db="EMBL/GenBank/DDBJ databases">
        <title>An insight into the sialome of Amazonian anophelines.</title>
        <authorList>
            <person name="Ribeiro J.M."/>
            <person name="Scarpassa V."/>
            <person name="Calvo E."/>
        </authorList>
    </citation>
    <scope>NUCLEOTIDE SEQUENCE</scope>
    <source>
        <tissue evidence="3">Salivary glands</tissue>
    </source>
</reference>
<name>A0A2M3ZNU3_9DIPT</name>
<feature type="signal peptide" evidence="2">
    <location>
        <begin position="1"/>
        <end position="19"/>
    </location>
</feature>
<evidence type="ECO:0000256" key="2">
    <source>
        <dbReference type="SAM" id="SignalP"/>
    </source>
</evidence>
<feature type="chain" id="PRO_5014688707" evidence="2">
    <location>
        <begin position="20"/>
        <end position="113"/>
    </location>
</feature>